<reference evidence="2" key="1">
    <citation type="submission" date="2018-05" db="EMBL/GenBank/DDBJ databases">
        <authorList>
            <person name="Lanie J.A."/>
            <person name="Ng W.-L."/>
            <person name="Kazmierczak K.M."/>
            <person name="Andrzejewski T.M."/>
            <person name="Davidsen T.M."/>
            <person name="Wayne K.J."/>
            <person name="Tettelin H."/>
            <person name="Glass J.I."/>
            <person name="Rusch D."/>
            <person name="Podicherti R."/>
            <person name="Tsui H.-C.T."/>
            <person name="Winkler M.E."/>
        </authorList>
    </citation>
    <scope>NUCLEOTIDE SEQUENCE</scope>
</reference>
<dbReference type="PANTHER" id="PTHR11138:SF5">
    <property type="entry name" value="METHIONYL-TRNA FORMYLTRANSFERASE, MITOCHONDRIAL"/>
    <property type="match status" value="1"/>
</dbReference>
<feature type="domain" description="Formyl transferase N-terminal" evidence="1">
    <location>
        <begin position="91"/>
        <end position="192"/>
    </location>
</feature>
<dbReference type="InterPro" id="IPR036477">
    <property type="entry name" value="Formyl_transf_N_sf"/>
</dbReference>
<evidence type="ECO:0000313" key="2">
    <source>
        <dbReference type="EMBL" id="SVC08485.1"/>
    </source>
</evidence>
<dbReference type="PANTHER" id="PTHR11138">
    <property type="entry name" value="METHIONYL-TRNA FORMYLTRANSFERASE"/>
    <property type="match status" value="1"/>
</dbReference>
<dbReference type="EMBL" id="UINC01072678">
    <property type="protein sequence ID" value="SVC08485.1"/>
    <property type="molecule type" value="Genomic_DNA"/>
</dbReference>
<name>A0A382JA82_9ZZZZ</name>
<gene>
    <name evidence="2" type="ORF">METZ01_LOCUS261339</name>
</gene>
<dbReference type="AlphaFoldDB" id="A0A382JA82"/>
<protein>
    <recommendedName>
        <fullName evidence="1">Formyl transferase N-terminal domain-containing protein</fullName>
    </recommendedName>
</protein>
<dbReference type="GO" id="GO:0005829">
    <property type="term" value="C:cytosol"/>
    <property type="evidence" value="ECO:0007669"/>
    <property type="project" value="TreeGrafter"/>
</dbReference>
<organism evidence="2">
    <name type="scientific">marine metagenome</name>
    <dbReference type="NCBI Taxonomy" id="408172"/>
    <lineage>
        <taxon>unclassified sequences</taxon>
        <taxon>metagenomes</taxon>
        <taxon>ecological metagenomes</taxon>
    </lineage>
</organism>
<dbReference type="Pfam" id="PF00551">
    <property type="entry name" value="Formyl_trans_N"/>
    <property type="match status" value="1"/>
</dbReference>
<dbReference type="InterPro" id="IPR002376">
    <property type="entry name" value="Formyl_transf_N"/>
</dbReference>
<proteinExistence type="predicted"/>
<evidence type="ECO:0000259" key="1">
    <source>
        <dbReference type="Pfam" id="PF00551"/>
    </source>
</evidence>
<dbReference type="CDD" id="cd08369">
    <property type="entry name" value="FMT_core"/>
    <property type="match status" value="1"/>
</dbReference>
<dbReference type="GO" id="GO:0004479">
    <property type="term" value="F:methionyl-tRNA formyltransferase activity"/>
    <property type="evidence" value="ECO:0007669"/>
    <property type="project" value="TreeGrafter"/>
</dbReference>
<sequence>MPKNVCILTTIEDDFFTPAVLEQLSANLKKEISCIVFVSGFASMKRKLFTFFLLKFSEVFEVLKQKFKHYFTKKVDKFNGIKTKLINNINSEESIAFFNEGNFDLIVSINCNQIIKKNTLDKVPIDFVNFHPGKLPNYRGLFPSFYSLLNKEREVCLSFHKIDAGIDTGPLMKELIYLIERKDTVFSLYKKIYLNKKSYNFIIDCVKNYELYKKNILNRSDNIIYPYNSYPKIKQVIYFFIKLNIFGKI</sequence>
<dbReference type="SUPFAM" id="SSF53328">
    <property type="entry name" value="Formyltransferase"/>
    <property type="match status" value="1"/>
</dbReference>
<accession>A0A382JA82</accession>
<dbReference type="Gene3D" id="3.40.50.170">
    <property type="entry name" value="Formyl transferase, N-terminal domain"/>
    <property type="match status" value="1"/>
</dbReference>